<dbReference type="SMART" id="SM00409">
    <property type="entry name" value="IG"/>
    <property type="match status" value="2"/>
</dbReference>
<dbReference type="Gene3D" id="2.60.40.2700">
    <property type="match status" value="1"/>
</dbReference>
<protein>
    <submittedName>
        <fullName evidence="4">Uncharacterized protein</fullName>
    </submittedName>
</protein>
<organism evidence="4 5">
    <name type="scientific">Autumnicola musiva</name>
    <dbReference type="NCBI Taxonomy" id="3075589"/>
    <lineage>
        <taxon>Bacteria</taxon>
        <taxon>Pseudomonadati</taxon>
        <taxon>Bacteroidota</taxon>
        <taxon>Flavobacteriia</taxon>
        <taxon>Flavobacteriales</taxon>
        <taxon>Flavobacteriaceae</taxon>
        <taxon>Autumnicola</taxon>
    </lineage>
</organism>
<comment type="caution">
    <text evidence="4">The sequence shown here is derived from an EMBL/GenBank/DDBJ whole genome shotgun (WGS) entry which is preliminary data.</text>
</comment>
<dbReference type="Gene3D" id="2.60.120.740">
    <property type="match status" value="1"/>
</dbReference>
<dbReference type="InterPro" id="IPR000922">
    <property type="entry name" value="Lectin_gal-bd_dom"/>
</dbReference>
<dbReference type="InterPro" id="IPR003599">
    <property type="entry name" value="Ig_sub"/>
</dbReference>
<dbReference type="Pfam" id="PF02140">
    <property type="entry name" value="SUEL_Lectin"/>
    <property type="match status" value="1"/>
</dbReference>
<evidence type="ECO:0000259" key="3">
    <source>
        <dbReference type="PROSITE" id="PS51820"/>
    </source>
</evidence>
<dbReference type="RefSeq" id="WP_311503295.1">
    <property type="nucleotide sequence ID" value="NZ_JAVRHK010000006.1"/>
</dbReference>
<proteinExistence type="predicted"/>
<keyword evidence="5" id="KW-1185">Reference proteome</keyword>
<accession>A0ABU3D5Z0</accession>
<feature type="domain" description="SUEL-type lectin" evidence="2">
    <location>
        <begin position="975"/>
        <end position="1057"/>
    </location>
</feature>
<feature type="chain" id="PRO_5047454938" evidence="1">
    <location>
        <begin position="24"/>
        <end position="1953"/>
    </location>
</feature>
<gene>
    <name evidence="4" type="ORF">RM539_10200</name>
</gene>
<sequence length="1953" mass="211924">MKFSPNLFRHILFCAFLITGVLAHSQSIGRPTIIGAPACQGSNITIRFTVTNGGSGTYGFTTSTRYDVYLGTGFNSLNDYSVITSFTSETAPVYASGASATITKTITLPYNIANRTDYRIGIDSENPDPEHYSIYVSDPFQVGEAGSGADQNLTGNDNWVGHIYNGQFGTYLGRYSKPAIFDENFGNSSCFSFSYNGRAGVVNTETFSVRYRMRSSLKGLYTVAIGSDDGSRLNIDGTQVYNQWSDHGYIENQNILISLSGSSNLVLDYYENGGANRISLNSNSRPLIQNNLTQNITQSIYIGNTGQTISGDTYETYGSLPVGISKTGSGYQWYYSTSEGGAKNAIPGATGATYTPSTNITPFNTSGNYYLYRNARLSSSNNMLAEPYQASNESNVARITIEPGAAIIRQPENQTICQSSSATFSIQAAGTNLSYQWYAYNGYGWILLNNNEKYSGSTSNTLNITDVQTNMNNYLFRVVVKSEGSNEQTSASATLRVTEGPGWVSQNPDKAICAGENTFFQAYSSEASFQWQVSKNGGSSWSNLVNDFNYNNVTSSRLEIRNTSASMNNYLYRALVFKNGCSLSASPSKLNVNPLPVITAQPSNQSISVNNNAVFEVGASGNNINYRWQANSGYGWGDIYDDANQNGTSTARLIINNVQNNQTGNKYRLRITNSFGCNIISNEASLTVISGPCGDREGGQNFQDNQNLTATDSWRGHVYNGTNLETYIGFYNEPETFDQNFGGDANCFEVTANSTPVTVYTETFSVRYKMNSSRKGLYVADLGSDDGSRLKVDGNLVYDNWTPQSYSVKPRVLFSLSGESVLEYDFFENGGGNRVNFTNLVQLLENRLSVNFEQHACPGTSANPISGDNIGPLPTGIETVGSGYQWTYSTTPGGSRINITGATAAGFTPDINAAPFNSPGEYYIYRNINLSSNNNVGIESYTVSHESNPAILVVGSQISNNHISFGETGVVCATAYENATLSIAAPAGTGFTEVLFASYGTPGGNCENFSFGACHASSSQTIVEDYLIGNNSGRIPATNSVFGDPCVGTAKNLFVQAAYRKPVEPICSGTSPGTITGSAVQGGTAISYLWQSSTTGADSGFSIAAGENNLQNYNPGALNKTTWFRRKAISENCSENISEVVKIDVYAEISNNTITAGDTEICINTSPAALTGTIAEAGNINFTYNWEVSTTGPDSGFSAASGTNNSKDYAPGVLTQTTWFRRTVSSASCGSNISNVMKITVTPLPSVVLNEPVTICRGQTTYLTGNFSGNGPWKVTAKMGASTFTFNVPQEQSTYSIPVTPEFSTIYTVTGITDVNGCFNGEDVSVSVNVLQETSWTGARDTNWNNPANWSCNVVPNLDIDVRIPSGLQNYPILSSGINGLSRNLNIENGASVEIVENWLKVAGNLSNSGQLNTVSGSMAFVGNSAQIISSGAFTNNRIKNLSINNNSGVTSEAVIEVTGILKAENGHFETGNQLTLISDETHTALIDGSGNGEVTGLVDMQRYLDVAFGYKYFSSPFQRSTVGEFSPFTPLTDPETSFSNFYRYDENRRIDSLNIDATGWEAYTTTSSPLNKIEGYAVNFGVSNDPVTVELTGEVNNGYFSRNLQNHKREYTQGFHLVGNPYPSPINWDASGGWTKTNIDNGIYFFTAGDSSRYTGTYTSYVNGISSADGKSSNIIPSMQGFFVKVSDSETGSYPVNGTLGMDNAVRIVDFEQVFLKSRIIDEKQLLRLTAGFGNSEDKDAMVVYFSNMYNTDFEKNMDAHKMMNTDTRVPNLYSISTDDKQLSINALPFPKSGSYKKIPLGIRTEKSGSMEIRLEDIVNLPLNFHIYLIDMKRKIGQDLKNNPVYSFSISKGVNNSRFQLMFSEEEITDPAIAFDELFSVKNEGTKVSVQLNLKEDQQGTLQVSSVTGQILEVKEGRGKEIVEFGAITSKGVYFINLYVGEQRISKKVLIK</sequence>
<dbReference type="InterPro" id="IPR036179">
    <property type="entry name" value="Ig-like_dom_sf"/>
</dbReference>
<dbReference type="InterPro" id="IPR043159">
    <property type="entry name" value="Lectin_gal-bd_sf"/>
</dbReference>
<evidence type="ECO:0000256" key="1">
    <source>
        <dbReference type="SAM" id="SignalP"/>
    </source>
</evidence>
<keyword evidence="1" id="KW-0732">Signal</keyword>
<dbReference type="InterPro" id="IPR013783">
    <property type="entry name" value="Ig-like_fold"/>
</dbReference>
<dbReference type="PROSITE" id="PS51820">
    <property type="entry name" value="PA14"/>
    <property type="match status" value="1"/>
</dbReference>
<evidence type="ECO:0000313" key="4">
    <source>
        <dbReference type="EMBL" id="MDT0676951.1"/>
    </source>
</evidence>
<dbReference type="Proteomes" id="UP001262582">
    <property type="component" value="Unassembled WGS sequence"/>
</dbReference>
<dbReference type="CDD" id="cd22842">
    <property type="entry name" value="Gal_Rha_Lectin_BGal"/>
    <property type="match status" value="1"/>
</dbReference>
<dbReference type="Gene3D" id="2.60.40.10">
    <property type="entry name" value="Immunoglobulins"/>
    <property type="match status" value="2"/>
</dbReference>
<evidence type="ECO:0000259" key="2">
    <source>
        <dbReference type="PROSITE" id="PS50228"/>
    </source>
</evidence>
<feature type="signal peptide" evidence="1">
    <location>
        <begin position="1"/>
        <end position="23"/>
    </location>
</feature>
<feature type="domain" description="PA14" evidence="3">
    <location>
        <begin position="709"/>
        <end position="885"/>
    </location>
</feature>
<dbReference type="PROSITE" id="PS50228">
    <property type="entry name" value="SUEL_LECTIN"/>
    <property type="match status" value="1"/>
</dbReference>
<dbReference type="SUPFAM" id="SSF48726">
    <property type="entry name" value="Immunoglobulin"/>
    <property type="match status" value="2"/>
</dbReference>
<dbReference type="EMBL" id="JAVRHK010000006">
    <property type="protein sequence ID" value="MDT0676951.1"/>
    <property type="molecule type" value="Genomic_DNA"/>
</dbReference>
<evidence type="ECO:0000313" key="5">
    <source>
        <dbReference type="Proteomes" id="UP001262582"/>
    </source>
</evidence>
<name>A0ABU3D5Z0_9FLAO</name>
<reference evidence="4 5" key="1">
    <citation type="submission" date="2023-09" db="EMBL/GenBank/DDBJ databases">
        <authorList>
            <person name="Rey-Velasco X."/>
        </authorList>
    </citation>
    <scope>NUCLEOTIDE SEQUENCE [LARGE SCALE GENOMIC DNA]</scope>
    <source>
        <strain evidence="4 5">F117</strain>
    </source>
</reference>
<dbReference type="InterPro" id="IPR037524">
    <property type="entry name" value="PA14/GLEYA"/>
</dbReference>